<evidence type="ECO:0000313" key="4">
    <source>
        <dbReference type="Proteomes" id="UP000515663"/>
    </source>
</evidence>
<keyword evidence="2" id="KW-1133">Transmembrane helix</keyword>
<sequence length="174" mass="18480">MTHPGGGDDVTRPFTHQPNEYDSSPGFAPGFGQIPGPGMVPAPGGPFYDPAAAALPEQPLVVIGDITCTQHYVITPSGTFPIAGSQWEVTDMSVSSEQMSQTGLVLALVGFFLVCFLSLLFLLMKERRITGHIQVRVRGAGGGMHVTNIPATSPWTMSEVSGRVYYARNLAAMA</sequence>
<dbReference type="EMBL" id="CP059491">
    <property type="protein sequence ID" value="QMT00642.1"/>
    <property type="molecule type" value="Genomic_DNA"/>
</dbReference>
<dbReference type="AlphaFoldDB" id="A0A7D7QG28"/>
<keyword evidence="4" id="KW-1185">Reference proteome</keyword>
<proteinExistence type="predicted"/>
<feature type="region of interest" description="Disordered" evidence="1">
    <location>
        <begin position="1"/>
        <end position="35"/>
    </location>
</feature>
<evidence type="ECO:0000313" key="3">
    <source>
        <dbReference type="EMBL" id="QMT00642.1"/>
    </source>
</evidence>
<keyword evidence="2" id="KW-0472">Membrane</keyword>
<feature type="transmembrane region" description="Helical" evidence="2">
    <location>
        <begin position="103"/>
        <end position="124"/>
    </location>
</feature>
<evidence type="ECO:0000256" key="2">
    <source>
        <dbReference type="SAM" id="Phobius"/>
    </source>
</evidence>
<organism evidence="3 4">
    <name type="scientific">Gordonia jinghuaiqii</name>
    <dbReference type="NCBI Taxonomy" id="2758710"/>
    <lineage>
        <taxon>Bacteria</taxon>
        <taxon>Bacillati</taxon>
        <taxon>Actinomycetota</taxon>
        <taxon>Actinomycetes</taxon>
        <taxon>Mycobacteriales</taxon>
        <taxon>Gordoniaceae</taxon>
        <taxon>Gordonia</taxon>
    </lineage>
</organism>
<dbReference type="RefSeq" id="WP_219849672.1">
    <property type="nucleotide sequence ID" value="NZ_CP059491.1"/>
</dbReference>
<protein>
    <submittedName>
        <fullName evidence="3">Uncharacterized protein</fullName>
    </submittedName>
</protein>
<keyword evidence="2" id="KW-0812">Transmembrane</keyword>
<name>A0A7D7QG28_9ACTN</name>
<dbReference type="Proteomes" id="UP000515663">
    <property type="component" value="Chromosome"/>
</dbReference>
<accession>A0A7D7QG28</accession>
<evidence type="ECO:0000256" key="1">
    <source>
        <dbReference type="SAM" id="MobiDB-lite"/>
    </source>
</evidence>
<gene>
    <name evidence="3" type="ORF">H1R19_17340</name>
</gene>
<reference evidence="4" key="1">
    <citation type="submission" date="2020-07" db="EMBL/GenBank/DDBJ databases">
        <title>novel species isolated from the respiratory tract of Marmot.</title>
        <authorList>
            <person name="Zhang G."/>
        </authorList>
    </citation>
    <scope>NUCLEOTIDE SEQUENCE [LARGE SCALE GENOMIC DNA]</scope>
    <source>
        <strain evidence="4">686</strain>
    </source>
</reference>
<dbReference type="KEGG" id="gji:H1R19_17340"/>